<accession>S5DX32</accession>
<proteinExistence type="predicted"/>
<dbReference type="SUPFAM" id="SSF52218">
    <property type="entry name" value="Flavoproteins"/>
    <property type="match status" value="1"/>
</dbReference>
<dbReference type="AlphaFoldDB" id="S5DX32"/>
<dbReference type="GO" id="GO:0016491">
    <property type="term" value="F:oxidoreductase activity"/>
    <property type="evidence" value="ECO:0007669"/>
    <property type="project" value="InterPro"/>
</dbReference>
<sequence>MSKILLLSAGTRIESKNNKIAKITDDFLVNELKIDCSLYDNFYEGVPFLKDYNDKQPDYVIDVRNDLINSSKIILFSPVFNGGYVSHLKNILDWLSLSFDKYSYNELFKNKTVAVVSSVDGKGNNAKSSFILLKEQLKNYGLDVFDEFYLFNEENKVDDFDSNKKLITSYHTFINSFINS</sequence>
<protein>
    <submittedName>
        <fullName evidence="2">MedDCM-OCT-S38-C2-cds7</fullName>
    </submittedName>
</protein>
<organism evidence="2">
    <name type="scientific">Candidatus Actinomarina minuta</name>
    <dbReference type="NCBI Taxonomy" id="1389454"/>
    <lineage>
        <taxon>Bacteria</taxon>
        <taxon>Bacillati</taxon>
        <taxon>Actinomycetota</taxon>
        <taxon>Actinomycetes</taxon>
        <taxon>Candidatus Actinomarinidae</taxon>
        <taxon>Candidatus Actinomarinales</taxon>
        <taxon>Candidatus Actinomarineae</taxon>
        <taxon>Candidatus Actinomarinaceae</taxon>
        <taxon>Candidatus Actinomarina</taxon>
    </lineage>
</organism>
<reference evidence="2" key="1">
    <citation type="journal article" date="2013" name="Sci. Rep.">
        <title>Metagenomics uncovers a new group of low GC and ultra-small marine Actinobacteria.</title>
        <authorList>
            <person name="Ghai R."/>
            <person name="Mizuno C.M."/>
            <person name="Picazo A."/>
            <person name="Camacho A."/>
            <person name="Rodriguez-Valera F."/>
        </authorList>
    </citation>
    <scope>NUCLEOTIDE SEQUENCE</scope>
</reference>
<dbReference type="Gene3D" id="3.40.50.360">
    <property type="match status" value="1"/>
</dbReference>
<name>S5DX32_9ACTN</name>
<evidence type="ECO:0000259" key="1">
    <source>
        <dbReference type="Pfam" id="PF03358"/>
    </source>
</evidence>
<dbReference type="Pfam" id="PF03358">
    <property type="entry name" value="FMN_red"/>
    <property type="match status" value="1"/>
</dbReference>
<dbReference type="InterPro" id="IPR029039">
    <property type="entry name" value="Flavoprotein-like_sf"/>
</dbReference>
<dbReference type="InterPro" id="IPR005025">
    <property type="entry name" value="FMN_Rdtase-like_dom"/>
</dbReference>
<evidence type="ECO:0000313" key="2">
    <source>
        <dbReference type="EMBL" id="AGQ19537.1"/>
    </source>
</evidence>
<dbReference type="EMBL" id="KC811135">
    <property type="protein sequence ID" value="AGQ19537.1"/>
    <property type="molecule type" value="Genomic_DNA"/>
</dbReference>
<feature type="domain" description="NADPH-dependent FMN reductase-like" evidence="1">
    <location>
        <begin position="3"/>
        <end position="122"/>
    </location>
</feature>